<sequence>MTNDVLESEEHKAKQSQKAKEYDASSITVLEGLQAVRERPGMYIGDTSTSGLHQLVYEVVDNCIDEAMAGYCTAIWVTLNKDGSATIEDNGRGIPIQKHEKESARQGREVTALEVVMTILHAGGKFDKNTYKVSGGLHGVGVSCVNALSKKFVAQVFKNEQIYEMEFSKGKPVKALEVVGTTTKRGTRITFYPDESVMQVTLFDYDILAKRLRELAFLNRGISIYFVDERNDEKEDVNFCYEGGLVSFVSYLNENKVPLFPTPAYIGGGRQGVDGPVEVEVAFQWNDTFNETLFTYVNNISTRHGGTHLSGFSAALTRVLNSYIKNNNLLKNDKLAITGDDMREGLTAVISVKVPNPQFEGQTKQRLGNSDVGSIVQQIVGEELSIFLSENPQIARSIVEKAHLAAQAREAARKARDLTLRKSALDSARLPGKLTDCQEKDPSLCEIYIVEGDSAGGSAKSGRDRRFQAILPIKGKILNVEKARLDKVLGNQEIGTMVAALGCGIGRDGFNLEKLRYHKIIIMTDADVDGSHIRTLLLTFLYRNMPQLVENQFIYIAQPPLYRVTRKKKSQYINSEREMDDYLVSLGLSDIKIELAGQEKTFSEEEAKKLIERILETEAFVSRVEKKGVSFRSFLKAKNAEGKLPQYQIDLFDGPRFVYSASEFEELKTLDENYQRKIHEEQLASIPQEELTEEMKLFKPKRLNFVELYEEESLNHLIQGLSSFGFIMEDYLIPRQALLQIKEEDGGAHTYNTLKELMDFVRVNGRKGIDIQRYKGLGEMNADQLWETTMDPKVRTLIRVTLEDVVAADQMFTKLMGEEVAPRKAFIEKYALSVENLDI</sequence>
<dbReference type="InterPro" id="IPR001241">
    <property type="entry name" value="Topo_IIA"/>
</dbReference>
<evidence type="ECO:0000256" key="7">
    <source>
        <dbReference type="ARBA" id="ARBA00022842"/>
    </source>
</evidence>
<keyword evidence="5 11" id="KW-0547">Nucleotide-binding</keyword>
<dbReference type="SMART" id="SM00433">
    <property type="entry name" value="TOP2c"/>
    <property type="match status" value="1"/>
</dbReference>
<comment type="caution">
    <text evidence="13">The sequence shown here is derived from an EMBL/GenBank/DDBJ whole genome shotgun (WGS) entry which is preliminary data.</text>
</comment>
<feature type="binding site" evidence="11">
    <location>
        <position position="525"/>
    </location>
    <ligand>
        <name>Mg(2+)</name>
        <dbReference type="ChEBI" id="CHEBI:18420"/>
        <label>2</label>
    </ligand>
</feature>
<feature type="site" description="Interaction with DNA" evidence="11">
    <location>
        <position position="476"/>
    </location>
</feature>
<evidence type="ECO:0000256" key="11">
    <source>
        <dbReference type="HAMAP-Rule" id="MF_01898"/>
    </source>
</evidence>
<feature type="binding site" evidence="11">
    <location>
        <position position="451"/>
    </location>
    <ligand>
        <name>Mg(2+)</name>
        <dbReference type="ChEBI" id="CHEBI:18420"/>
        <label>1</label>
        <note>catalytic</note>
    </ligand>
</feature>
<feature type="domain" description="Toprim" evidence="12">
    <location>
        <begin position="445"/>
        <end position="560"/>
    </location>
</feature>
<evidence type="ECO:0000256" key="2">
    <source>
        <dbReference type="ARBA" id="ARBA00010708"/>
    </source>
</evidence>
<dbReference type="InterPro" id="IPR036890">
    <property type="entry name" value="HATPase_C_sf"/>
</dbReference>
<dbReference type="InterPro" id="IPR014721">
    <property type="entry name" value="Ribsml_uS5_D2-typ_fold_subgr"/>
</dbReference>
<protein>
    <recommendedName>
        <fullName evidence="11">DNA gyrase subunit B</fullName>
        <ecNumber evidence="11">5.6.2.2</ecNumber>
    </recommendedName>
</protein>
<dbReference type="InterPro" id="IPR013506">
    <property type="entry name" value="Topo_IIA_bsu_dom2"/>
</dbReference>
<keyword evidence="9" id="KW-0238">DNA-binding</keyword>
<dbReference type="eggNOG" id="COG0187">
    <property type="taxonomic scope" value="Bacteria"/>
</dbReference>
<dbReference type="SMART" id="SM00387">
    <property type="entry name" value="HATPase_c"/>
    <property type="match status" value="1"/>
</dbReference>
<dbReference type="FunFam" id="3.40.50.670:FF:000007">
    <property type="entry name" value="DNA gyrase subunit B"/>
    <property type="match status" value="1"/>
</dbReference>
<keyword evidence="8 11" id="KW-0799">Topoisomerase</keyword>
<dbReference type="FunFam" id="3.30.565.10:FF:000002">
    <property type="entry name" value="DNA gyrase subunit B"/>
    <property type="match status" value="1"/>
</dbReference>
<dbReference type="Gene3D" id="3.30.230.10">
    <property type="match status" value="1"/>
</dbReference>
<dbReference type="Gene3D" id="3.40.50.670">
    <property type="match status" value="2"/>
</dbReference>
<dbReference type="PROSITE" id="PS50880">
    <property type="entry name" value="TOPRIM"/>
    <property type="match status" value="1"/>
</dbReference>
<dbReference type="GO" id="GO:0006261">
    <property type="term" value="P:DNA-templated DNA replication"/>
    <property type="evidence" value="ECO:0007669"/>
    <property type="project" value="UniProtKB-UniRule"/>
</dbReference>
<keyword evidence="14" id="KW-1185">Reference proteome</keyword>
<comment type="catalytic activity">
    <reaction evidence="1 11">
        <text>ATP-dependent breakage, passage and rejoining of double-stranded DNA.</text>
        <dbReference type="EC" id="5.6.2.2"/>
    </reaction>
</comment>
<proteinExistence type="inferred from homology"/>
<dbReference type="InterPro" id="IPR034160">
    <property type="entry name" value="TOPRIM_GyrB"/>
</dbReference>
<dbReference type="CDD" id="cd00822">
    <property type="entry name" value="TopoII_Trans_DNA_gyrase"/>
    <property type="match status" value="1"/>
</dbReference>
<dbReference type="NCBIfam" id="TIGR01059">
    <property type="entry name" value="gyrB"/>
    <property type="match status" value="1"/>
</dbReference>
<dbReference type="GO" id="GO:0005737">
    <property type="term" value="C:cytoplasm"/>
    <property type="evidence" value="ECO:0007669"/>
    <property type="project" value="UniProtKB-SubCell"/>
</dbReference>
<evidence type="ECO:0000256" key="5">
    <source>
        <dbReference type="ARBA" id="ARBA00022741"/>
    </source>
</evidence>
<evidence type="ECO:0000259" key="12">
    <source>
        <dbReference type="PROSITE" id="PS50880"/>
    </source>
</evidence>
<evidence type="ECO:0000256" key="6">
    <source>
        <dbReference type="ARBA" id="ARBA00022840"/>
    </source>
</evidence>
<dbReference type="GO" id="GO:0003918">
    <property type="term" value="F:DNA topoisomerase type II (double strand cut, ATP-hydrolyzing) activity"/>
    <property type="evidence" value="ECO:0007669"/>
    <property type="project" value="UniProtKB-UniRule"/>
</dbReference>
<dbReference type="InterPro" id="IPR002288">
    <property type="entry name" value="DNA_gyrase_B_C"/>
</dbReference>
<dbReference type="Pfam" id="PF01751">
    <property type="entry name" value="Toprim"/>
    <property type="match status" value="1"/>
</dbReference>
<feature type="binding site" evidence="11">
    <location>
        <position position="527"/>
    </location>
    <ligand>
        <name>Mg(2+)</name>
        <dbReference type="ChEBI" id="CHEBI:18420"/>
        <label>2</label>
    </ligand>
</feature>
<dbReference type="EC" id="5.6.2.2" evidence="11"/>
<comment type="cofactor">
    <cofactor evidence="11">
        <name>Mg(2+)</name>
        <dbReference type="ChEBI" id="CHEBI:18420"/>
    </cofactor>
    <cofactor evidence="11">
        <name>Mn(2+)</name>
        <dbReference type="ChEBI" id="CHEBI:29035"/>
    </cofactor>
    <cofactor evidence="11">
        <name>Ca(2+)</name>
        <dbReference type="ChEBI" id="CHEBI:29108"/>
    </cofactor>
    <text evidence="11">Binds two Mg(2+) per subunit. The magnesium ions form salt bridges with both the protein and the DNA. Can also accept other divalent metal cations, such as Mn(2+) or Ca(2+).</text>
</comment>
<comment type="subcellular location">
    <subcellularLocation>
        <location evidence="11">Cytoplasm</location>
    </subcellularLocation>
</comment>
<evidence type="ECO:0000256" key="1">
    <source>
        <dbReference type="ARBA" id="ARBA00000185"/>
    </source>
</evidence>
<dbReference type="InterPro" id="IPR013759">
    <property type="entry name" value="Topo_IIA_B_C"/>
</dbReference>
<dbReference type="HAMAP" id="MF_01898">
    <property type="entry name" value="GyrB"/>
    <property type="match status" value="1"/>
</dbReference>
<dbReference type="GO" id="GO:0006265">
    <property type="term" value="P:DNA topological change"/>
    <property type="evidence" value="ECO:0007669"/>
    <property type="project" value="UniProtKB-UniRule"/>
</dbReference>
<dbReference type="Gene3D" id="3.30.565.10">
    <property type="entry name" value="Histidine kinase-like ATPase, C-terminal domain"/>
    <property type="match status" value="1"/>
</dbReference>
<dbReference type="Proteomes" id="UP000031552">
    <property type="component" value="Unassembled WGS sequence"/>
</dbReference>
<dbReference type="EMBL" id="CCEJ010000012">
    <property type="protein sequence ID" value="CDR35029.1"/>
    <property type="molecule type" value="Genomic_DNA"/>
</dbReference>
<keyword evidence="10 11" id="KW-0413">Isomerase</keyword>
<evidence type="ECO:0000313" key="14">
    <source>
        <dbReference type="Proteomes" id="UP000031552"/>
    </source>
</evidence>
<dbReference type="InterPro" id="IPR020568">
    <property type="entry name" value="Ribosomal_Su5_D2-typ_SF"/>
</dbReference>
<dbReference type="NCBIfam" id="NF011501">
    <property type="entry name" value="PRK14939.1"/>
    <property type="match status" value="1"/>
</dbReference>
<dbReference type="Pfam" id="PF00204">
    <property type="entry name" value="DNA_gyraseB"/>
    <property type="match status" value="1"/>
</dbReference>
<evidence type="ECO:0000256" key="10">
    <source>
        <dbReference type="ARBA" id="ARBA00023235"/>
    </source>
</evidence>
<dbReference type="PROSITE" id="PS00177">
    <property type="entry name" value="TOPOISOMERASE_II"/>
    <property type="match status" value="1"/>
</dbReference>
<evidence type="ECO:0000313" key="13">
    <source>
        <dbReference type="EMBL" id="CDR35029.1"/>
    </source>
</evidence>
<dbReference type="RefSeq" id="WP_041018587.1">
    <property type="nucleotide sequence ID" value="NZ_CCEJ010000012.1"/>
</dbReference>
<dbReference type="CDD" id="cd03366">
    <property type="entry name" value="TOPRIM_TopoIIA_GyrB"/>
    <property type="match status" value="1"/>
</dbReference>
<gene>
    <name evidence="11 13" type="primary">gyrB</name>
    <name evidence="13" type="ORF">CSEC_2223</name>
</gene>
<organism evidence="13 14">
    <name type="scientific">Candidatus Criblamydia sequanensis CRIB-18</name>
    <dbReference type="NCBI Taxonomy" id="1437425"/>
    <lineage>
        <taxon>Bacteria</taxon>
        <taxon>Pseudomonadati</taxon>
        <taxon>Chlamydiota</taxon>
        <taxon>Chlamydiia</taxon>
        <taxon>Parachlamydiales</taxon>
        <taxon>Candidatus Criblamydiaceae</taxon>
        <taxon>Candidatus Criblamydia</taxon>
    </lineage>
</organism>
<dbReference type="FunFam" id="3.30.230.10:FF:000005">
    <property type="entry name" value="DNA gyrase subunit B"/>
    <property type="match status" value="1"/>
</dbReference>
<dbReference type="InterPro" id="IPR011557">
    <property type="entry name" value="GyrB"/>
</dbReference>
<dbReference type="GO" id="GO:0005694">
    <property type="term" value="C:chromosome"/>
    <property type="evidence" value="ECO:0007669"/>
    <property type="project" value="InterPro"/>
</dbReference>
<dbReference type="InterPro" id="IPR006171">
    <property type="entry name" value="TOPRIM_dom"/>
</dbReference>
<dbReference type="SUPFAM" id="SSF56719">
    <property type="entry name" value="Type II DNA topoisomerase"/>
    <property type="match status" value="1"/>
</dbReference>
<comment type="miscellaneous">
    <text evidence="11">Few gyrases are as efficient as E.coli at forming negative supercoils. Not all organisms have 2 type II topoisomerases; in organisms with a single type II topoisomerase this enzyme also has to decatenate newly replicated chromosomes.</text>
</comment>
<evidence type="ECO:0000256" key="3">
    <source>
        <dbReference type="ARBA" id="ARBA00022490"/>
    </source>
</evidence>
<feature type="binding site" evidence="11">
    <location>
        <position position="525"/>
    </location>
    <ligand>
        <name>Mg(2+)</name>
        <dbReference type="ChEBI" id="CHEBI:18420"/>
        <label>1</label>
        <note>catalytic</note>
    </ligand>
</feature>
<dbReference type="PANTHER" id="PTHR45866">
    <property type="entry name" value="DNA GYRASE/TOPOISOMERASE SUBUNIT B"/>
    <property type="match status" value="1"/>
</dbReference>
<feature type="site" description="Interaction with DNA" evidence="11">
    <location>
        <position position="479"/>
    </location>
</feature>
<dbReference type="GO" id="GO:0003677">
    <property type="term" value="F:DNA binding"/>
    <property type="evidence" value="ECO:0007669"/>
    <property type="project" value="UniProtKB-KW"/>
</dbReference>
<reference evidence="13" key="2">
    <citation type="submission" date="2014-09" db="EMBL/GenBank/DDBJ databases">
        <title>Criblamydia sequanensis harbors a mega-plasmid encoding arsenite resistance.</title>
        <authorList>
            <person name="Bertelli C."/>
            <person name="Goesmann A."/>
            <person name="Greub G."/>
        </authorList>
    </citation>
    <scope>NUCLEOTIDE SEQUENCE [LARGE SCALE GENOMIC DNA]</scope>
    <source>
        <strain evidence="13">CRIB-18</strain>
    </source>
</reference>
<dbReference type="InterPro" id="IPR003594">
    <property type="entry name" value="HATPase_dom"/>
</dbReference>
<dbReference type="Pfam" id="PF00986">
    <property type="entry name" value="DNA_gyraseB_C"/>
    <property type="match status" value="1"/>
</dbReference>
<evidence type="ECO:0000256" key="4">
    <source>
        <dbReference type="ARBA" id="ARBA00022723"/>
    </source>
</evidence>
<dbReference type="PRINTS" id="PR00418">
    <property type="entry name" value="TPI2FAMILY"/>
</dbReference>
<keyword evidence="6 11" id="KW-0067">ATP-binding</keyword>
<accession>A0A090E320</accession>
<dbReference type="Pfam" id="PF02518">
    <property type="entry name" value="HATPase_c"/>
    <property type="match status" value="1"/>
</dbReference>
<dbReference type="InterPro" id="IPR000565">
    <property type="entry name" value="Topo_IIA_B"/>
</dbReference>
<dbReference type="CDD" id="cd16928">
    <property type="entry name" value="HATPase_GyrB-like"/>
    <property type="match status" value="1"/>
</dbReference>
<dbReference type="SUPFAM" id="SSF55874">
    <property type="entry name" value="ATPase domain of HSP90 chaperone/DNA topoisomerase II/histidine kinase"/>
    <property type="match status" value="1"/>
</dbReference>
<dbReference type="NCBIfam" id="NF004189">
    <property type="entry name" value="PRK05644.1"/>
    <property type="match status" value="1"/>
</dbReference>
<evidence type="ECO:0000256" key="9">
    <source>
        <dbReference type="ARBA" id="ARBA00023125"/>
    </source>
</evidence>
<dbReference type="InterPro" id="IPR013760">
    <property type="entry name" value="Topo_IIA-like_dom_sf"/>
</dbReference>
<keyword evidence="3 11" id="KW-0963">Cytoplasm</keyword>
<comment type="function">
    <text evidence="11">A type II topoisomerase that negatively supercoils closed circular double-stranded (ds) DNA in an ATP-dependent manner to modulate DNA topology and maintain chromosomes in an underwound state. Negative supercoiling favors strand separation, and DNA replication, transcription, recombination and repair, all of which involve strand separation. Also able to catalyze the interconversion of other topological isomers of dsDNA rings, including catenanes and knotted rings. Type II topoisomerases break and join 2 DNA strands simultaneously in an ATP-dependent manner.</text>
</comment>
<dbReference type="STRING" id="1437425.CSEC_2223"/>
<name>A0A090E320_9BACT</name>
<dbReference type="SUPFAM" id="SSF54211">
    <property type="entry name" value="Ribosomal protein S5 domain 2-like"/>
    <property type="match status" value="1"/>
</dbReference>
<dbReference type="OrthoDB" id="9802808at2"/>
<comment type="similarity">
    <text evidence="2 11">Belongs to the type II topoisomerase GyrB family.</text>
</comment>
<evidence type="ECO:0000256" key="8">
    <source>
        <dbReference type="ARBA" id="ARBA00023029"/>
    </source>
</evidence>
<dbReference type="GO" id="GO:0046872">
    <property type="term" value="F:metal ion binding"/>
    <property type="evidence" value="ECO:0007669"/>
    <property type="project" value="UniProtKB-KW"/>
</dbReference>
<keyword evidence="7 11" id="KW-0460">Magnesium</keyword>
<keyword evidence="4 11" id="KW-0479">Metal-binding</keyword>
<dbReference type="AlphaFoldDB" id="A0A090E320"/>
<dbReference type="InterPro" id="IPR018522">
    <property type="entry name" value="TopoIIA_CS"/>
</dbReference>
<reference evidence="13" key="1">
    <citation type="submission" date="2013-12" db="EMBL/GenBank/DDBJ databases">
        <authorList>
            <person name="Linke B."/>
        </authorList>
    </citation>
    <scope>NUCLEOTIDE SEQUENCE [LARGE SCALE GENOMIC DNA]</scope>
    <source>
        <strain evidence="13">CRIB-18</strain>
    </source>
</reference>
<comment type="subunit">
    <text evidence="11">Heterotetramer, composed of two GyrA and two GyrB chains. In the heterotetramer, GyrA contains the active site tyrosine that forms a transient covalent intermediate with DNA, while GyrB binds cofactors and catalyzes ATP hydrolysis.</text>
</comment>
<dbReference type="PRINTS" id="PR01159">
    <property type="entry name" value="DNAGYRASEB"/>
</dbReference>
<dbReference type="GO" id="GO:0005524">
    <property type="term" value="F:ATP binding"/>
    <property type="evidence" value="ECO:0007669"/>
    <property type="project" value="UniProtKB-UniRule"/>
</dbReference>
<dbReference type="PANTHER" id="PTHR45866:SF1">
    <property type="entry name" value="DNA GYRASE SUBUNIT B, MITOCHONDRIAL"/>
    <property type="match status" value="1"/>
</dbReference>